<dbReference type="RefSeq" id="WP_004515892.1">
    <property type="nucleotide sequence ID" value="NZ_FNOF01000039.1"/>
</dbReference>
<feature type="region of interest" description="Disordered" evidence="1">
    <location>
        <begin position="273"/>
        <end position="301"/>
    </location>
</feature>
<gene>
    <name evidence="2" type="ORF">SAMN05443574_1392</name>
</gene>
<dbReference type="InterPro" id="IPR058289">
    <property type="entry name" value="DUF7983"/>
</dbReference>
<evidence type="ECO:0000313" key="2">
    <source>
        <dbReference type="EMBL" id="SDX37533.1"/>
    </source>
</evidence>
<proteinExistence type="predicted"/>
<dbReference type="AlphaFoldDB" id="A0A1H3B6J5"/>
<dbReference type="Proteomes" id="UP000182573">
    <property type="component" value="Unassembled WGS sequence"/>
</dbReference>
<feature type="region of interest" description="Disordered" evidence="1">
    <location>
        <begin position="104"/>
        <end position="134"/>
    </location>
</feature>
<sequence>MTFGPTWNNLLDNVDALPSDATLVTPLSSKAFGIEDVQEHRVLIQYRDDDETIPLQQAQFETLYERVSEAHGEFDIDRLPPDAEPYATVLSLHPRFEIDDRAGTLTESEQSTGSPLVEAQSGSEEPDETEREEPDLDVYADALLLIDALERHDLTTLDAVDTPALVNIYTLLSDVQRNANDLRKDVRSVLLDRLHHDQPVSGQFGSVQRTTRRNRSLKDDELVLNAFESAGIDRERLTTVDSNKVDEALDVTELSESDVYDIEPSEYVRKADVDEQKKETRLQGLKDQLEATEGEEADELREEIDELEDRIAELTEFRSGRSFHDSSAGG</sequence>
<evidence type="ECO:0000256" key="1">
    <source>
        <dbReference type="SAM" id="MobiDB-lite"/>
    </source>
</evidence>
<evidence type="ECO:0008006" key="4">
    <source>
        <dbReference type="Google" id="ProtNLM"/>
    </source>
</evidence>
<dbReference type="Pfam" id="PF25943">
    <property type="entry name" value="DUF7983"/>
    <property type="match status" value="1"/>
</dbReference>
<dbReference type="EMBL" id="FNOF01000039">
    <property type="protein sequence ID" value="SDX37533.1"/>
    <property type="molecule type" value="Genomic_DNA"/>
</dbReference>
<reference evidence="2 3" key="1">
    <citation type="submission" date="2016-10" db="EMBL/GenBank/DDBJ databases">
        <authorList>
            <person name="de Groot N.N."/>
        </authorList>
    </citation>
    <scope>NUCLEOTIDE SEQUENCE [LARGE SCALE GENOMIC DNA]</scope>
    <source>
        <strain evidence="2 3">DSM 3756</strain>
    </source>
</reference>
<protein>
    <recommendedName>
        <fullName evidence="4">DUF2800 domain-containing protein</fullName>
    </recommendedName>
</protein>
<organism evidence="2 3">
    <name type="scientific">Haloarcula vallismortis</name>
    <name type="common">Halobacterium vallismortis</name>
    <dbReference type="NCBI Taxonomy" id="28442"/>
    <lineage>
        <taxon>Archaea</taxon>
        <taxon>Methanobacteriati</taxon>
        <taxon>Methanobacteriota</taxon>
        <taxon>Stenosarchaea group</taxon>
        <taxon>Halobacteria</taxon>
        <taxon>Halobacteriales</taxon>
        <taxon>Haloarculaceae</taxon>
        <taxon>Haloarcula</taxon>
    </lineage>
</organism>
<name>A0A1H3B6J5_HALVA</name>
<feature type="compositionally biased region" description="Polar residues" evidence="1">
    <location>
        <begin position="105"/>
        <end position="114"/>
    </location>
</feature>
<feature type="compositionally biased region" description="Acidic residues" evidence="1">
    <location>
        <begin position="124"/>
        <end position="134"/>
    </location>
</feature>
<evidence type="ECO:0000313" key="3">
    <source>
        <dbReference type="Proteomes" id="UP000182573"/>
    </source>
</evidence>
<feature type="compositionally biased region" description="Acidic residues" evidence="1">
    <location>
        <begin position="290"/>
        <end position="301"/>
    </location>
</feature>
<accession>A0A1H3B6J5</accession>